<dbReference type="Pfam" id="PF00420">
    <property type="entry name" value="Oxidored_q2"/>
    <property type="match status" value="1"/>
</dbReference>
<dbReference type="InterPro" id="IPR039428">
    <property type="entry name" value="NUOK/Mnh_C1-like"/>
</dbReference>
<evidence type="ECO:0000256" key="3">
    <source>
        <dbReference type="ARBA" id="ARBA00022475"/>
    </source>
</evidence>
<comment type="subcellular location">
    <subcellularLocation>
        <location evidence="1">Cell membrane</location>
        <topology evidence="1">Multi-pass membrane protein</topology>
    </subcellularLocation>
</comment>
<dbReference type="GO" id="GO:0005886">
    <property type="term" value="C:plasma membrane"/>
    <property type="evidence" value="ECO:0007669"/>
    <property type="project" value="UniProtKB-SubCell"/>
</dbReference>
<keyword evidence="6 7" id="KW-0472">Membrane</keyword>
<reference evidence="8 9" key="1">
    <citation type="submission" date="2019-03" db="EMBL/GenBank/DDBJ databases">
        <title>Metabolic potential of uncultured bacteria and archaea associated with petroleum seepage in deep-sea sediments.</title>
        <authorList>
            <person name="Dong X."/>
            <person name="Hubert C."/>
        </authorList>
    </citation>
    <scope>NUCLEOTIDE SEQUENCE [LARGE SCALE GENOMIC DNA]</scope>
    <source>
        <strain evidence="8">E29_bin25</strain>
    </source>
</reference>
<dbReference type="AlphaFoldDB" id="A0A523Y3G6"/>
<name>A0A523Y3G6_UNCAE</name>
<proteinExistence type="inferred from homology"/>
<accession>A0A523Y3G6</accession>
<keyword evidence="3" id="KW-1003">Cell membrane</keyword>
<evidence type="ECO:0000313" key="8">
    <source>
        <dbReference type="EMBL" id="TET86123.1"/>
    </source>
</evidence>
<evidence type="ECO:0000313" key="9">
    <source>
        <dbReference type="Proteomes" id="UP000315669"/>
    </source>
</evidence>
<dbReference type="PANTHER" id="PTHR34583">
    <property type="entry name" value="ANTIPORTER SUBUNIT MNHC2-RELATED"/>
    <property type="match status" value="1"/>
</dbReference>
<evidence type="ECO:0000256" key="6">
    <source>
        <dbReference type="ARBA" id="ARBA00023136"/>
    </source>
</evidence>
<keyword evidence="5 7" id="KW-1133">Transmembrane helix</keyword>
<feature type="transmembrane region" description="Helical" evidence="7">
    <location>
        <begin position="71"/>
        <end position="95"/>
    </location>
</feature>
<keyword evidence="4 7" id="KW-0812">Transmembrane</keyword>
<evidence type="ECO:0000256" key="1">
    <source>
        <dbReference type="ARBA" id="ARBA00004651"/>
    </source>
</evidence>
<dbReference type="PANTHER" id="PTHR34583:SF2">
    <property type="entry name" value="ANTIPORTER SUBUNIT MNHC2-RELATED"/>
    <property type="match status" value="1"/>
</dbReference>
<organism evidence="8 9">
    <name type="scientific">Aerophobetes bacterium</name>
    <dbReference type="NCBI Taxonomy" id="2030807"/>
    <lineage>
        <taxon>Bacteria</taxon>
        <taxon>Candidatus Aerophobota</taxon>
    </lineage>
</organism>
<protein>
    <submittedName>
        <fullName evidence="8">Cation:proton antiporter</fullName>
    </submittedName>
</protein>
<comment type="similarity">
    <text evidence="2">Belongs to the CPA3 antiporters (TC 2.A.63) subunit C family.</text>
</comment>
<dbReference type="InterPro" id="IPR050601">
    <property type="entry name" value="CPA3_antiporter_subunitC"/>
</dbReference>
<comment type="caution">
    <text evidence="8">The sequence shown here is derived from an EMBL/GenBank/DDBJ whole genome shotgun (WGS) entry which is preliminary data.</text>
</comment>
<feature type="transmembrane region" description="Helical" evidence="7">
    <location>
        <begin position="26"/>
        <end position="46"/>
    </location>
</feature>
<dbReference type="EMBL" id="SOII01000062">
    <property type="protein sequence ID" value="TET86123.1"/>
    <property type="molecule type" value="Genomic_DNA"/>
</dbReference>
<evidence type="ECO:0000256" key="4">
    <source>
        <dbReference type="ARBA" id="ARBA00022692"/>
    </source>
</evidence>
<dbReference type="Gene3D" id="1.10.287.3510">
    <property type="match status" value="1"/>
</dbReference>
<evidence type="ECO:0000256" key="2">
    <source>
        <dbReference type="ARBA" id="ARBA00010388"/>
    </source>
</evidence>
<sequence>MIFFLSFILFLIGLYCVLIKKNLLKMVMGIVIMEYSVSLFLILLGYKKGGFPPIVTAGVEGTNFVDPLPQALVITAIVISIASLALIISLCMRIYQKYKTFDITKIRKLKG</sequence>
<gene>
    <name evidence="8" type="ORF">E3J32_00880</name>
</gene>
<evidence type="ECO:0000256" key="5">
    <source>
        <dbReference type="ARBA" id="ARBA00022989"/>
    </source>
</evidence>
<evidence type="ECO:0000256" key="7">
    <source>
        <dbReference type="SAM" id="Phobius"/>
    </source>
</evidence>
<dbReference type="Proteomes" id="UP000315669">
    <property type="component" value="Unassembled WGS sequence"/>
</dbReference>